<keyword evidence="2 6" id="KW-0732">Signal</keyword>
<dbReference type="PROSITE" id="PS51257">
    <property type="entry name" value="PROKAR_LIPOPROTEIN"/>
    <property type="match status" value="1"/>
</dbReference>
<keyword evidence="8" id="KW-1185">Reference proteome</keyword>
<proteinExistence type="predicted"/>
<gene>
    <name evidence="7" type="ORF">BW143_10655</name>
</gene>
<dbReference type="AlphaFoldDB" id="A0A1R1RPV7"/>
<dbReference type="EMBL" id="MTJL01000018">
    <property type="protein sequence ID" value="OMI05618.1"/>
    <property type="molecule type" value="Genomic_DNA"/>
</dbReference>
<accession>A0A1R1QLY7</accession>
<dbReference type="PANTHER" id="PTHR43649:SF33">
    <property type="entry name" value="POLYGALACTURONAN_RHAMNOGALACTURONAN-BINDING PROTEIN YTCQ"/>
    <property type="match status" value="1"/>
</dbReference>
<sequence length="491" mass="55568">MKRFFCLILIFALSAGCAHQQQASTKEGEVLELDWLIPLHTPQPPKDKALKIIEEKTNTKLRLIWVPDSTKEERINTTLAGGSMPKIITLPNLEDSAVVNALRSGMFWEIGPYLKDYPNLKHLDKTILKNISVDGKVYGIYRERPLARQGVVIRKDWLDNLGLDMPETADDIYQIAKAFTKQDPDQNGKDDTIGLADRNDLTFGAFKTLASYFGAPNEWGTAQDGSLFPDFKSGAYKETMKYMKRFYDEGLMNRDFAVTSKTQQQELFIQGKAGIYIGAMSDAMNLRDQGLGLNSDFQIDIINRIKGPDGREHTWALGGHGGMFAISKSSVKTEEEVKKILAFFDRIAEEDLNNLMLYGIEGVHYEKKGDDGYFRKQENYHLWETEIQPLNQLIGVNKQSLKSAEDPLRAKNERLEEDNRSIAVLNPAEPLYSAVQTARGTELKKIIDDAAFQFILGEIDEKGFDQAVGKWEKQGGGEMIRELNEDRQHQK</sequence>
<dbReference type="Pfam" id="PF01547">
    <property type="entry name" value="SBP_bac_1"/>
    <property type="match status" value="1"/>
</dbReference>
<dbReference type="OrthoDB" id="9787283at2"/>
<dbReference type="PANTHER" id="PTHR43649">
    <property type="entry name" value="ARABINOSE-BINDING PROTEIN-RELATED"/>
    <property type="match status" value="1"/>
</dbReference>
<name>A0A1R1RPV7_9BACI</name>
<dbReference type="RefSeq" id="WP_076762432.1">
    <property type="nucleotide sequence ID" value="NZ_JARMMK010000006.1"/>
</dbReference>
<evidence type="ECO:0000256" key="3">
    <source>
        <dbReference type="ARBA" id="ARBA00023136"/>
    </source>
</evidence>
<evidence type="ECO:0000256" key="4">
    <source>
        <dbReference type="ARBA" id="ARBA00023139"/>
    </source>
</evidence>
<dbReference type="CDD" id="cd13580">
    <property type="entry name" value="PBP2_AlgQ_like_1"/>
    <property type="match status" value="1"/>
</dbReference>
<evidence type="ECO:0000313" key="8">
    <source>
        <dbReference type="Proteomes" id="UP000187367"/>
    </source>
</evidence>
<evidence type="ECO:0000256" key="2">
    <source>
        <dbReference type="ARBA" id="ARBA00022729"/>
    </source>
</evidence>
<accession>A0A1R1RPV7</accession>
<dbReference type="Proteomes" id="UP000187367">
    <property type="component" value="Unassembled WGS sequence"/>
</dbReference>
<dbReference type="Gene3D" id="3.40.190.10">
    <property type="entry name" value="Periplasmic binding protein-like II"/>
    <property type="match status" value="2"/>
</dbReference>
<evidence type="ECO:0000256" key="1">
    <source>
        <dbReference type="ARBA" id="ARBA00022475"/>
    </source>
</evidence>
<feature type="chain" id="PRO_5014066070" evidence="6">
    <location>
        <begin position="24"/>
        <end position="491"/>
    </location>
</feature>
<dbReference type="SUPFAM" id="SSF53850">
    <property type="entry name" value="Periplasmic binding protein-like II"/>
    <property type="match status" value="1"/>
</dbReference>
<protein>
    <submittedName>
        <fullName evidence="7">Peptide ABC transporter substrate-binding protein</fullName>
    </submittedName>
</protein>
<evidence type="ECO:0000313" key="7">
    <source>
        <dbReference type="EMBL" id="OMI05618.1"/>
    </source>
</evidence>
<evidence type="ECO:0000256" key="5">
    <source>
        <dbReference type="ARBA" id="ARBA00023288"/>
    </source>
</evidence>
<keyword evidence="4" id="KW-0564">Palmitate</keyword>
<keyword evidence="5" id="KW-0449">Lipoprotein</keyword>
<dbReference type="InterPro" id="IPR006059">
    <property type="entry name" value="SBP"/>
</dbReference>
<feature type="signal peptide" evidence="6">
    <location>
        <begin position="1"/>
        <end position="23"/>
    </location>
</feature>
<keyword evidence="3" id="KW-0472">Membrane</keyword>
<comment type="caution">
    <text evidence="7">The sequence shown here is derived from an EMBL/GenBank/DDBJ whole genome shotgun (WGS) entry which is preliminary data.</text>
</comment>
<evidence type="ECO:0000256" key="6">
    <source>
        <dbReference type="SAM" id="SignalP"/>
    </source>
</evidence>
<dbReference type="InterPro" id="IPR050490">
    <property type="entry name" value="Bact_solute-bd_prot1"/>
</dbReference>
<reference evidence="7 8" key="1">
    <citation type="submission" date="2017-01" db="EMBL/GenBank/DDBJ databases">
        <title>Bacillus phylogenomics.</title>
        <authorList>
            <person name="Dunlap C."/>
        </authorList>
    </citation>
    <scope>NUCLEOTIDE SEQUENCE [LARGE SCALE GENOMIC DNA]</scope>
    <source>
        <strain evidence="7 8">NRRL B-41282</strain>
    </source>
</reference>
<keyword evidence="1" id="KW-1003">Cell membrane</keyword>
<organism evidence="7 8">
    <name type="scientific">Bacillus swezeyi</name>
    <dbReference type="NCBI Taxonomy" id="1925020"/>
    <lineage>
        <taxon>Bacteria</taxon>
        <taxon>Bacillati</taxon>
        <taxon>Bacillota</taxon>
        <taxon>Bacilli</taxon>
        <taxon>Bacillales</taxon>
        <taxon>Bacillaceae</taxon>
        <taxon>Bacillus</taxon>
    </lineage>
</organism>